<dbReference type="GO" id="GO:0004516">
    <property type="term" value="F:nicotinate phosphoribosyltransferase activity"/>
    <property type="evidence" value="ECO:0007669"/>
    <property type="project" value="UniProtKB-EC"/>
</dbReference>
<keyword evidence="5" id="KW-0662">Pyridine nucleotide biosynthesis</keyword>
<dbReference type="InterPro" id="IPR007229">
    <property type="entry name" value="Nic_PRibTrfase-Fam"/>
</dbReference>
<evidence type="ECO:0000256" key="3">
    <source>
        <dbReference type="ARBA" id="ARBA00022553"/>
    </source>
</evidence>
<evidence type="ECO:0000313" key="8">
    <source>
        <dbReference type="EMBL" id="CEM45766.1"/>
    </source>
</evidence>
<evidence type="ECO:0000259" key="7">
    <source>
        <dbReference type="Pfam" id="PF17956"/>
    </source>
</evidence>
<evidence type="ECO:0000256" key="2">
    <source>
        <dbReference type="ARBA" id="ARBA00013236"/>
    </source>
</evidence>
<dbReference type="InterPro" id="IPR041619">
    <property type="entry name" value="NAPRTase_C"/>
</dbReference>
<dbReference type="PANTHER" id="PTHR11098">
    <property type="entry name" value="NICOTINATE PHOSPHORIBOSYLTRANSFERASE"/>
    <property type="match status" value="1"/>
</dbReference>
<dbReference type="PANTHER" id="PTHR11098:SF1">
    <property type="entry name" value="NICOTINATE PHOSPHORIBOSYLTRANSFERASE"/>
    <property type="match status" value="1"/>
</dbReference>
<dbReference type="EMBL" id="CDMZ01003275">
    <property type="protein sequence ID" value="CEM45766.1"/>
    <property type="molecule type" value="Genomic_DNA"/>
</dbReference>
<dbReference type="InterPro" id="IPR036068">
    <property type="entry name" value="Nicotinate_pribotase-like_C"/>
</dbReference>
<dbReference type="VEuPathDB" id="CryptoDB:Cvel_36537"/>
<comment type="pathway">
    <text evidence="1">Cofactor biosynthesis; NAD(+) biosynthesis; nicotinate D-ribonucleotide from nicotinate: step 1/1.</text>
</comment>
<name>A0A0G4HNL2_9ALVE</name>
<sequence length="74" mass="8697">VEPLLDLLWDKGHAVGKRPSLWQSRERVLAQLKACRDDHLRPINPTPYKVSASPSFYDFFKEMWQKTAPIFEIQ</sequence>
<organism evidence="8">
    <name type="scientific">Chromera velia CCMP2878</name>
    <dbReference type="NCBI Taxonomy" id="1169474"/>
    <lineage>
        <taxon>Eukaryota</taxon>
        <taxon>Sar</taxon>
        <taxon>Alveolata</taxon>
        <taxon>Colpodellida</taxon>
        <taxon>Chromeraceae</taxon>
        <taxon>Chromera</taxon>
    </lineage>
</organism>
<dbReference type="Pfam" id="PF17956">
    <property type="entry name" value="NAPRTase_C"/>
    <property type="match status" value="1"/>
</dbReference>
<protein>
    <recommendedName>
        <fullName evidence="2">nicotinate phosphoribosyltransferase</fullName>
        <ecNumber evidence="2">6.3.4.21</ecNumber>
    </recommendedName>
</protein>
<keyword evidence="3" id="KW-0597">Phosphoprotein</keyword>
<dbReference type="AlphaFoldDB" id="A0A0G4HNL2"/>
<evidence type="ECO:0000256" key="5">
    <source>
        <dbReference type="ARBA" id="ARBA00022642"/>
    </source>
</evidence>
<dbReference type="UniPathway" id="UPA00253"/>
<evidence type="ECO:0000313" key="9">
    <source>
        <dbReference type="EMBL" id="CEM53025.1"/>
    </source>
</evidence>
<accession>A0A0G4HNL2</accession>
<dbReference type="SUPFAM" id="SSF51690">
    <property type="entry name" value="Nicotinate/Quinolinate PRTase C-terminal domain-like"/>
    <property type="match status" value="1"/>
</dbReference>
<proteinExistence type="predicted"/>
<reference evidence="8" key="1">
    <citation type="submission" date="2014-11" db="EMBL/GenBank/DDBJ databases">
        <authorList>
            <person name="Otto D Thomas"/>
            <person name="Naeem Raeece"/>
        </authorList>
    </citation>
    <scope>NUCLEOTIDE SEQUENCE</scope>
</reference>
<keyword evidence="4" id="KW-0436">Ligase</keyword>
<comment type="catalytic activity">
    <reaction evidence="6">
        <text>5-phospho-alpha-D-ribose 1-diphosphate + nicotinate + ATP + H2O = nicotinate beta-D-ribonucleotide + ADP + phosphate + diphosphate</text>
        <dbReference type="Rhea" id="RHEA:36163"/>
        <dbReference type="ChEBI" id="CHEBI:15377"/>
        <dbReference type="ChEBI" id="CHEBI:30616"/>
        <dbReference type="ChEBI" id="CHEBI:32544"/>
        <dbReference type="ChEBI" id="CHEBI:33019"/>
        <dbReference type="ChEBI" id="CHEBI:43474"/>
        <dbReference type="ChEBI" id="CHEBI:57502"/>
        <dbReference type="ChEBI" id="CHEBI:58017"/>
        <dbReference type="ChEBI" id="CHEBI:456216"/>
        <dbReference type="EC" id="6.3.4.21"/>
    </reaction>
</comment>
<gene>
    <name evidence="8" type="ORF">Cvel_29480</name>
    <name evidence="9" type="ORF">Cvel_36537</name>
</gene>
<dbReference type="Gene3D" id="3.20.140.10">
    <property type="entry name" value="nicotinate phosphoribosyltransferase"/>
    <property type="match status" value="1"/>
</dbReference>
<feature type="domain" description="Nicotinate phosphoribosyltransferase C-terminal" evidence="7">
    <location>
        <begin position="1"/>
        <end position="59"/>
    </location>
</feature>
<evidence type="ECO:0000256" key="6">
    <source>
        <dbReference type="ARBA" id="ARBA00048668"/>
    </source>
</evidence>
<dbReference type="GO" id="GO:0005829">
    <property type="term" value="C:cytosol"/>
    <property type="evidence" value="ECO:0007669"/>
    <property type="project" value="TreeGrafter"/>
</dbReference>
<dbReference type="VEuPathDB" id="CryptoDB:Cvel_29480"/>
<evidence type="ECO:0000256" key="1">
    <source>
        <dbReference type="ARBA" id="ARBA00004952"/>
    </source>
</evidence>
<dbReference type="EC" id="6.3.4.21" evidence="2"/>
<dbReference type="EMBL" id="CDMZ01005476">
    <property type="protein sequence ID" value="CEM53025.1"/>
    <property type="molecule type" value="Genomic_DNA"/>
</dbReference>
<evidence type="ECO:0000256" key="4">
    <source>
        <dbReference type="ARBA" id="ARBA00022598"/>
    </source>
</evidence>
<dbReference type="GO" id="GO:0034355">
    <property type="term" value="P:NAD+ biosynthetic process via the salvage pathway"/>
    <property type="evidence" value="ECO:0007669"/>
    <property type="project" value="TreeGrafter"/>
</dbReference>
<feature type="non-terminal residue" evidence="8">
    <location>
        <position position="1"/>
    </location>
</feature>